<evidence type="ECO:0000256" key="1">
    <source>
        <dbReference type="ARBA" id="ARBA00004091"/>
    </source>
</evidence>
<dbReference type="Proteomes" id="UP000033661">
    <property type="component" value="Unassembled WGS sequence"/>
</dbReference>
<dbReference type="PANTHER" id="PTHR33293">
    <property type="entry name" value="INSERTION ELEMENT IS1 1 PROTEIN INSB-RELATED"/>
    <property type="match status" value="1"/>
</dbReference>
<proteinExistence type="inferred from homology"/>
<dbReference type="RefSeq" id="WP_011477068.1">
    <property type="nucleotide sequence ID" value="NZ_LAOI01000001.1"/>
</dbReference>
<name>A0A0F3QC18_RICBE</name>
<keyword evidence="6" id="KW-1185">Reference proteome</keyword>
<evidence type="ECO:0000313" key="5">
    <source>
        <dbReference type="EMBL" id="KJV90073.1"/>
    </source>
</evidence>
<keyword evidence="4" id="KW-0233">DNA recombination</keyword>
<evidence type="ECO:0000256" key="4">
    <source>
        <dbReference type="ARBA" id="ARBA00023172"/>
    </source>
</evidence>
<dbReference type="InterPro" id="IPR005063">
    <property type="entry name" value="Transposase_27"/>
</dbReference>
<dbReference type="GO" id="GO:0003677">
    <property type="term" value="F:DNA binding"/>
    <property type="evidence" value="ECO:0007669"/>
    <property type="project" value="InterPro"/>
</dbReference>
<protein>
    <submittedName>
        <fullName evidence="5">Putative transposase</fullName>
    </submittedName>
</protein>
<comment type="function">
    <text evidence="1">Absolutely required for transposition of IS1.</text>
</comment>
<comment type="caution">
    <text evidence="5">The sequence shown here is derived from an EMBL/GenBank/DDBJ whole genome shotgun (WGS) entry which is preliminary data.</text>
</comment>
<evidence type="ECO:0000256" key="2">
    <source>
        <dbReference type="ARBA" id="ARBA00008841"/>
    </source>
</evidence>
<gene>
    <name evidence="5" type="ORF">RBEAN4_1072</name>
</gene>
<dbReference type="GO" id="GO:0004803">
    <property type="term" value="F:transposase activity"/>
    <property type="evidence" value="ECO:0007669"/>
    <property type="project" value="InterPro"/>
</dbReference>
<evidence type="ECO:0000313" key="6">
    <source>
        <dbReference type="Proteomes" id="UP000033661"/>
    </source>
</evidence>
<dbReference type="PANTHER" id="PTHR33293:SF1">
    <property type="entry name" value="INSERTION ELEMENT IS1 1 PROTEIN INSB-RELATED"/>
    <property type="match status" value="1"/>
</dbReference>
<organism evidence="5 6">
    <name type="scientific">Rickettsia bellii str. RML An4</name>
    <dbReference type="NCBI Taxonomy" id="1359193"/>
    <lineage>
        <taxon>Bacteria</taxon>
        <taxon>Pseudomonadati</taxon>
        <taxon>Pseudomonadota</taxon>
        <taxon>Alphaproteobacteria</taxon>
        <taxon>Rickettsiales</taxon>
        <taxon>Rickettsiaceae</taxon>
        <taxon>Rickettsieae</taxon>
        <taxon>Rickettsia</taxon>
        <taxon>belli group</taxon>
    </lineage>
</organism>
<dbReference type="PATRIC" id="fig|1359193.3.peg.1034"/>
<accession>A0A0F3QC18</accession>
<dbReference type="GO" id="GO:0006313">
    <property type="term" value="P:DNA transposition"/>
    <property type="evidence" value="ECO:0007669"/>
    <property type="project" value="InterPro"/>
</dbReference>
<dbReference type="AlphaFoldDB" id="A0A0F3QC18"/>
<dbReference type="EMBL" id="LAOI01000001">
    <property type="protein sequence ID" value="KJV90073.1"/>
    <property type="molecule type" value="Genomic_DNA"/>
</dbReference>
<keyword evidence="3" id="KW-0815">Transposition</keyword>
<dbReference type="InterPro" id="IPR051354">
    <property type="entry name" value="Transposase_27_IS1"/>
</dbReference>
<reference evidence="5 6" key="1">
    <citation type="submission" date="2015-02" db="EMBL/GenBank/DDBJ databases">
        <title>Genome Sequencing of Rickettsiales.</title>
        <authorList>
            <person name="Daugherty S.C."/>
            <person name="Su Q."/>
            <person name="Abolude K."/>
            <person name="Beier-Sexton M."/>
            <person name="Carlyon J.A."/>
            <person name="Carter R."/>
            <person name="Day N.P."/>
            <person name="Dumler S.J."/>
            <person name="Dyachenko V."/>
            <person name="Godinez A."/>
            <person name="Kurtti T.J."/>
            <person name="Lichay M."/>
            <person name="Mullins K.E."/>
            <person name="Ott S."/>
            <person name="Pappas-Brown V."/>
            <person name="Paris D.H."/>
            <person name="Patel P."/>
            <person name="Richards A.L."/>
            <person name="Sadzewicz L."/>
            <person name="Sears K."/>
            <person name="Seidman D."/>
            <person name="Sengamalay N."/>
            <person name="Stenos J."/>
            <person name="Tallon L.J."/>
            <person name="Vincent G."/>
            <person name="Fraser C.M."/>
            <person name="Munderloh U."/>
            <person name="Dunning-Hotopp J.C."/>
        </authorList>
    </citation>
    <scope>NUCLEOTIDE SEQUENCE [LARGE SCALE GENOMIC DNA]</scope>
    <source>
        <strain evidence="5 6">RML An4</strain>
    </source>
</reference>
<evidence type="ECO:0000256" key="3">
    <source>
        <dbReference type="ARBA" id="ARBA00022578"/>
    </source>
</evidence>
<sequence>MSKGRDISSYLPMALRLEENYEIDISCSDHYDVYGAYKIAKRHYFTKKETALVESFNSLIRNYLARFNRKTKRYSKAIDMIYNSILLLFNKNLLLSVVT</sequence>
<comment type="similarity">
    <text evidence="2">Belongs to the transposase 27 family.</text>
</comment>
<dbReference type="Pfam" id="PF03400">
    <property type="entry name" value="DDE_Tnp_IS1"/>
    <property type="match status" value="1"/>
</dbReference>